<dbReference type="Proteomes" id="UP000824540">
    <property type="component" value="Unassembled WGS sequence"/>
</dbReference>
<organism evidence="2 3">
    <name type="scientific">Albula glossodonta</name>
    <name type="common">roundjaw bonefish</name>
    <dbReference type="NCBI Taxonomy" id="121402"/>
    <lineage>
        <taxon>Eukaryota</taxon>
        <taxon>Metazoa</taxon>
        <taxon>Chordata</taxon>
        <taxon>Craniata</taxon>
        <taxon>Vertebrata</taxon>
        <taxon>Euteleostomi</taxon>
        <taxon>Actinopterygii</taxon>
        <taxon>Neopterygii</taxon>
        <taxon>Teleostei</taxon>
        <taxon>Albuliformes</taxon>
        <taxon>Albulidae</taxon>
        <taxon>Albula</taxon>
    </lineage>
</organism>
<protein>
    <submittedName>
        <fullName evidence="2">Uncharacterized protein</fullName>
    </submittedName>
</protein>
<evidence type="ECO:0000256" key="1">
    <source>
        <dbReference type="SAM" id="MobiDB-lite"/>
    </source>
</evidence>
<evidence type="ECO:0000313" key="3">
    <source>
        <dbReference type="Proteomes" id="UP000824540"/>
    </source>
</evidence>
<gene>
    <name evidence="2" type="ORF">JZ751_017919</name>
</gene>
<accession>A0A8T2PPQ9</accession>
<comment type="caution">
    <text evidence="2">The sequence shown here is derived from an EMBL/GenBank/DDBJ whole genome shotgun (WGS) entry which is preliminary data.</text>
</comment>
<dbReference type="AlphaFoldDB" id="A0A8T2PPQ9"/>
<proteinExistence type="predicted"/>
<keyword evidence="3" id="KW-1185">Reference proteome</keyword>
<evidence type="ECO:0000313" key="2">
    <source>
        <dbReference type="EMBL" id="KAG9353342.1"/>
    </source>
</evidence>
<feature type="region of interest" description="Disordered" evidence="1">
    <location>
        <begin position="1"/>
        <end position="33"/>
    </location>
</feature>
<sequence>SPGHPVVPEENSAKEGTRRPVVGPTDFGGAYPGQRWKIQQHDRHEKGSFHSRCQHKQRPELVQTAALGGAARCLNSPSVCAPSYACAEGPADRPTDTQRLDTTLSTQARVPYRLRTETEK</sequence>
<name>A0A8T2PPQ9_9TELE</name>
<feature type="non-terminal residue" evidence="2">
    <location>
        <position position="1"/>
    </location>
</feature>
<reference evidence="2" key="1">
    <citation type="thesis" date="2021" institute="BYU ScholarsArchive" country="Provo, UT, USA">
        <title>Applications of and Algorithms for Genome Assembly and Genomic Analyses with an Emphasis on Marine Teleosts.</title>
        <authorList>
            <person name="Pickett B.D."/>
        </authorList>
    </citation>
    <scope>NUCLEOTIDE SEQUENCE</scope>
    <source>
        <strain evidence="2">HI-2016</strain>
    </source>
</reference>
<dbReference type="EMBL" id="JAFBMS010000004">
    <property type="protein sequence ID" value="KAG9353342.1"/>
    <property type="molecule type" value="Genomic_DNA"/>
</dbReference>